<dbReference type="Proteomes" id="UP000224634">
    <property type="component" value="Unassembled WGS sequence"/>
</dbReference>
<dbReference type="OrthoDB" id="65716at2759"/>
<dbReference type="Pfam" id="PF08631">
    <property type="entry name" value="SPO22"/>
    <property type="match status" value="1"/>
</dbReference>
<dbReference type="InterPro" id="IPR039057">
    <property type="entry name" value="Spo22/ZIP4"/>
</dbReference>
<evidence type="ECO:0000313" key="2">
    <source>
        <dbReference type="EMBL" id="PGH23466.1"/>
    </source>
</evidence>
<dbReference type="GO" id="GO:0051321">
    <property type="term" value="P:meiotic cell cycle"/>
    <property type="evidence" value="ECO:0007669"/>
    <property type="project" value="UniProtKB-KW"/>
</dbReference>
<accession>A0A2B7YP91</accession>
<comment type="caution">
    <text evidence="2">The sequence shown here is derived from an EMBL/GenBank/DDBJ whole genome shotgun (WGS) entry which is preliminary data.</text>
</comment>
<organism evidence="2 3">
    <name type="scientific">Polytolypa hystricis (strain UAMH7299)</name>
    <dbReference type="NCBI Taxonomy" id="1447883"/>
    <lineage>
        <taxon>Eukaryota</taxon>
        <taxon>Fungi</taxon>
        <taxon>Dikarya</taxon>
        <taxon>Ascomycota</taxon>
        <taxon>Pezizomycotina</taxon>
        <taxon>Eurotiomycetes</taxon>
        <taxon>Eurotiomycetidae</taxon>
        <taxon>Onygenales</taxon>
        <taxon>Onygenales incertae sedis</taxon>
        <taxon>Polytolypa</taxon>
    </lineage>
</organism>
<dbReference type="PANTHER" id="PTHR40375:SF2">
    <property type="entry name" value="SPORULATION-SPECIFIC PROTEIN 22"/>
    <property type="match status" value="1"/>
</dbReference>
<gene>
    <name evidence="2" type="ORF">AJ80_02420</name>
</gene>
<dbReference type="STRING" id="1447883.A0A2B7YP91"/>
<evidence type="ECO:0008006" key="4">
    <source>
        <dbReference type="Google" id="ProtNLM"/>
    </source>
</evidence>
<dbReference type="PANTHER" id="PTHR40375">
    <property type="entry name" value="SPORULATION-SPECIFIC PROTEIN 22"/>
    <property type="match status" value="1"/>
</dbReference>
<dbReference type="GO" id="GO:0090173">
    <property type="term" value="P:regulation of synaptonemal complex assembly"/>
    <property type="evidence" value="ECO:0007669"/>
    <property type="project" value="InterPro"/>
</dbReference>
<dbReference type="InterPro" id="IPR013940">
    <property type="entry name" value="Spo22/ZIP4/TEX11"/>
</dbReference>
<evidence type="ECO:0000256" key="1">
    <source>
        <dbReference type="ARBA" id="ARBA00023254"/>
    </source>
</evidence>
<keyword evidence="3" id="KW-1185">Reference proteome</keyword>
<evidence type="ECO:0000313" key="3">
    <source>
        <dbReference type="Proteomes" id="UP000224634"/>
    </source>
</evidence>
<reference evidence="2 3" key="1">
    <citation type="submission" date="2017-10" db="EMBL/GenBank/DDBJ databases">
        <title>Comparative genomics in systemic dimorphic fungi from Ajellomycetaceae.</title>
        <authorList>
            <person name="Munoz J.F."/>
            <person name="Mcewen J.G."/>
            <person name="Clay O.K."/>
            <person name="Cuomo C.A."/>
        </authorList>
    </citation>
    <scope>NUCLEOTIDE SEQUENCE [LARGE SCALE GENOMIC DNA]</scope>
    <source>
        <strain evidence="2 3">UAMH7299</strain>
    </source>
</reference>
<name>A0A2B7YP91_POLH7</name>
<sequence length="956" mass="109105">MEPQQRRTVEKIKLILDFAAFLHSGLLNSINCDLSAVTARSDELNEHLDLILGISRVSTQSDRAHLDSLGTQLWNLGTRCMRDGKRSEDEGQFLCRGHDSMAYERRRVVRVFAFFMIECGAKRSKDVDMDSIRIFKVALKTAQGCLDVNLLDLGMTTLERAAIYEEKSSHRDSGLARDDIIPSKLSAEYHILRIVLALRQNRLDVVEHMYSTLAAKHSSLEPVTTERLADLLYEIGKNMLDRTEYSSAVTWLRRSYDALSQHDVSALSVDAGELRLCVIHGLIRALLTRQDDSAKDEISKLFSMLETDYGNRPPVLLLNLEIMEKQPDSDYRIYHEKLCTFLRTIILTEANFKLLIHYIHQLHKQSTDLAADALQQLLHQRLVLHGDNALLEKCFVTLIWIQTSHSDVVAGLDILSTASEKLKTSWRQSLSVEATYACLILLWKKVDHAFGLKDYTAAEKWCRLAQHPIFENAGDTNKSKLQRKLILCALEKNDTQAARRVFCELSDVCKSENLTRYLMYKVALLDEDVELAKECLEVLYKQDTEEATYILACVAESQHTGSRYQAAVVLQLLLDKLDSRPLDGIHMPALLRYCTARLLVEELSSNSEREAEIVAQLCNVFESASIQASQYLGRIETGPFIVPELEWFSKNSYNLAVQYCASWDPAPILRLLNTSIKLIDLYPSNLGSEATADLAIRRLLCDFLGAIISIAQARNSEDSQQQRDYYLDVRIHIQSFRGKVQVILDRRDGDEHSDLWTKYQTLLAFDFEAAVRLKQWQGLDKIIAESEQFADDKLYGIFADAMLCSDSPVEESVAVFQQIILHITRKDKPHNLTKLSRWIRCLFQLSLDSPTRVQIAETVLDQAHSLIVNSQTQDLQHAERQQQQQPVSSSCHYPEEELEWLCTTAFNRAVDFYLAADDTASKRWGQKVLGMAGLMRDHGVLYRVLREKFHCLKWDD</sequence>
<dbReference type="EMBL" id="PDNA01000023">
    <property type="protein sequence ID" value="PGH23466.1"/>
    <property type="molecule type" value="Genomic_DNA"/>
</dbReference>
<keyword evidence="1" id="KW-0469">Meiosis</keyword>
<dbReference type="AlphaFoldDB" id="A0A2B7YP91"/>
<proteinExistence type="predicted"/>
<protein>
    <recommendedName>
        <fullName evidence="4">Protein ZIP4 homolog</fullName>
    </recommendedName>
</protein>